<feature type="domain" description="HTH gntR-type" evidence="8">
    <location>
        <begin position="14"/>
        <end position="82"/>
    </location>
</feature>
<dbReference type="SMART" id="SM00345">
    <property type="entry name" value="HTH_GNTR"/>
    <property type="match status" value="1"/>
</dbReference>
<dbReference type="SUPFAM" id="SSF46785">
    <property type="entry name" value="Winged helix' DNA-binding domain"/>
    <property type="match status" value="1"/>
</dbReference>
<comment type="caution">
    <text evidence="9">The sequence shown here is derived from an EMBL/GenBank/DDBJ whole genome shotgun (WGS) entry which is preliminary data.</text>
</comment>
<sequence length="468" mass="52805">MLSITPLLTKDSKMPIYMQLYLYIRKEIESGALATNQHLPSIRQLAQHLGVSKNTVEAAYGQLAAEGYVASRERGGYRVERLEEITPLLKPLEETAMPHTNAKPQKPDFDFRYGEIAFDRFPHAHWKACVVEALSMEPEQVLGYGDSLGHYGLREEIARYAYQSRGVVCHPDQILLSAGTQHAVSMLIQLLGLGSSGIAMEEPGYDGVKSVMRNSGCTILPIQVEADGIHVEQLHEAGAEAGVVYVTPSHQFPLGMVMPIQKRQKLLQWAVENERYIIEDDYDSEFRYNSAPIPALKALDTNDRVIYLGTLSKSFLPAARLSYIIMPASLLDGVHRKLELYSQAVSPIIQQAVWLFMKHGHFMRNVRRMRRVYQSRHRALTEAIREHFGERAETIGDRSGMHLLVNLKGCRSEDLIALAEQQGCKVYSPAKHWNNPSDCPPSYVMLGFGGLSEQQLWEGVRRLKEAWF</sequence>
<evidence type="ECO:0000256" key="3">
    <source>
        <dbReference type="ARBA" id="ARBA00022576"/>
    </source>
</evidence>
<evidence type="ECO:0000256" key="2">
    <source>
        <dbReference type="ARBA" id="ARBA00005384"/>
    </source>
</evidence>
<dbReference type="GO" id="GO:0003677">
    <property type="term" value="F:DNA binding"/>
    <property type="evidence" value="ECO:0007669"/>
    <property type="project" value="UniProtKB-KW"/>
</dbReference>
<dbReference type="InterPro" id="IPR051446">
    <property type="entry name" value="HTH_trans_reg/aminotransferase"/>
</dbReference>
<dbReference type="InterPro" id="IPR015421">
    <property type="entry name" value="PyrdxlP-dep_Trfase_major"/>
</dbReference>
<protein>
    <submittedName>
        <fullName evidence="9">PLP-dependent aminotransferase family protein</fullName>
    </submittedName>
</protein>
<dbReference type="InterPro" id="IPR004839">
    <property type="entry name" value="Aminotransferase_I/II_large"/>
</dbReference>
<gene>
    <name evidence="9" type="ORF">D3P08_04255</name>
</gene>
<keyword evidence="10" id="KW-1185">Reference proteome</keyword>
<accession>A0A3A1VHE6</accession>
<dbReference type="Pfam" id="PF00392">
    <property type="entry name" value="GntR"/>
    <property type="match status" value="1"/>
</dbReference>
<dbReference type="Proteomes" id="UP000266482">
    <property type="component" value="Unassembled WGS sequence"/>
</dbReference>
<keyword evidence="9" id="KW-0808">Transferase</keyword>
<dbReference type="PROSITE" id="PS50949">
    <property type="entry name" value="HTH_GNTR"/>
    <property type="match status" value="1"/>
</dbReference>
<dbReference type="Pfam" id="PF00155">
    <property type="entry name" value="Aminotran_1_2"/>
    <property type="match status" value="1"/>
</dbReference>
<dbReference type="InterPro" id="IPR036388">
    <property type="entry name" value="WH-like_DNA-bd_sf"/>
</dbReference>
<dbReference type="AlphaFoldDB" id="A0A3A1VHE6"/>
<keyword evidence="4" id="KW-0663">Pyridoxal phosphate</keyword>
<comment type="similarity">
    <text evidence="2">In the C-terminal section; belongs to the class-I pyridoxal-phosphate-dependent aminotransferase family.</text>
</comment>
<reference evidence="9 10" key="1">
    <citation type="submission" date="2018-09" db="EMBL/GenBank/DDBJ databases">
        <title>Paenibacillus aracenensis nov. sp. isolated from a cave in southern Spain.</title>
        <authorList>
            <person name="Jurado V."/>
            <person name="Gutierrez-Patricio S."/>
            <person name="Gonzalez-Pimentel J.L."/>
            <person name="Miller A.Z."/>
            <person name="Laiz L."/>
            <person name="Saiz-Jimenez C."/>
        </authorList>
    </citation>
    <scope>NUCLEOTIDE SEQUENCE [LARGE SCALE GENOMIC DNA]</scope>
    <source>
        <strain evidence="9 10">DSM 22867</strain>
    </source>
</reference>
<dbReference type="PANTHER" id="PTHR46577:SF1">
    <property type="entry name" value="HTH-TYPE TRANSCRIPTIONAL REGULATORY PROTEIN GABR"/>
    <property type="match status" value="1"/>
</dbReference>
<proteinExistence type="inferred from homology"/>
<keyword evidence="3 9" id="KW-0032">Aminotransferase</keyword>
<dbReference type="InterPro" id="IPR000524">
    <property type="entry name" value="Tscrpt_reg_HTH_GntR"/>
</dbReference>
<comment type="cofactor">
    <cofactor evidence="1">
        <name>pyridoxal 5'-phosphate</name>
        <dbReference type="ChEBI" id="CHEBI:597326"/>
    </cofactor>
</comment>
<keyword evidence="6" id="KW-0238">DNA-binding</keyword>
<evidence type="ECO:0000256" key="6">
    <source>
        <dbReference type="ARBA" id="ARBA00023125"/>
    </source>
</evidence>
<dbReference type="InterPro" id="IPR036390">
    <property type="entry name" value="WH_DNA-bd_sf"/>
</dbReference>
<evidence type="ECO:0000256" key="1">
    <source>
        <dbReference type="ARBA" id="ARBA00001933"/>
    </source>
</evidence>
<dbReference type="GO" id="GO:0008483">
    <property type="term" value="F:transaminase activity"/>
    <property type="evidence" value="ECO:0007669"/>
    <property type="project" value="UniProtKB-KW"/>
</dbReference>
<keyword evidence="5" id="KW-0805">Transcription regulation</keyword>
<evidence type="ECO:0000256" key="5">
    <source>
        <dbReference type="ARBA" id="ARBA00023015"/>
    </source>
</evidence>
<evidence type="ECO:0000256" key="4">
    <source>
        <dbReference type="ARBA" id="ARBA00022898"/>
    </source>
</evidence>
<dbReference type="InterPro" id="IPR015424">
    <property type="entry name" value="PyrdxlP-dep_Trfase"/>
</dbReference>
<dbReference type="GO" id="GO:0030170">
    <property type="term" value="F:pyridoxal phosphate binding"/>
    <property type="evidence" value="ECO:0007669"/>
    <property type="project" value="InterPro"/>
</dbReference>
<dbReference type="OrthoDB" id="9808770at2"/>
<dbReference type="GO" id="GO:0003700">
    <property type="term" value="F:DNA-binding transcription factor activity"/>
    <property type="evidence" value="ECO:0007669"/>
    <property type="project" value="InterPro"/>
</dbReference>
<keyword evidence="7" id="KW-0804">Transcription</keyword>
<evidence type="ECO:0000256" key="7">
    <source>
        <dbReference type="ARBA" id="ARBA00023163"/>
    </source>
</evidence>
<dbReference type="SUPFAM" id="SSF53383">
    <property type="entry name" value="PLP-dependent transferases"/>
    <property type="match status" value="1"/>
</dbReference>
<organism evidence="9 10">
    <name type="scientific">Paenibacillus nanensis</name>
    <dbReference type="NCBI Taxonomy" id="393251"/>
    <lineage>
        <taxon>Bacteria</taxon>
        <taxon>Bacillati</taxon>
        <taxon>Bacillota</taxon>
        <taxon>Bacilli</taxon>
        <taxon>Bacillales</taxon>
        <taxon>Paenibacillaceae</taxon>
        <taxon>Paenibacillus</taxon>
    </lineage>
</organism>
<evidence type="ECO:0000313" key="9">
    <source>
        <dbReference type="EMBL" id="RIX59734.1"/>
    </source>
</evidence>
<dbReference type="PANTHER" id="PTHR46577">
    <property type="entry name" value="HTH-TYPE TRANSCRIPTIONAL REGULATORY PROTEIN GABR"/>
    <property type="match status" value="1"/>
</dbReference>
<evidence type="ECO:0000259" key="8">
    <source>
        <dbReference type="PROSITE" id="PS50949"/>
    </source>
</evidence>
<dbReference type="Gene3D" id="3.40.640.10">
    <property type="entry name" value="Type I PLP-dependent aspartate aminotransferase-like (Major domain)"/>
    <property type="match status" value="1"/>
</dbReference>
<dbReference type="CDD" id="cd00609">
    <property type="entry name" value="AAT_like"/>
    <property type="match status" value="1"/>
</dbReference>
<dbReference type="EMBL" id="QXQA01000002">
    <property type="protein sequence ID" value="RIX59734.1"/>
    <property type="molecule type" value="Genomic_DNA"/>
</dbReference>
<evidence type="ECO:0000313" key="10">
    <source>
        <dbReference type="Proteomes" id="UP000266482"/>
    </source>
</evidence>
<dbReference type="PRINTS" id="PR00035">
    <property type="entry name" value="HTHGNTR"/>
</dbReference>
<dbReference type="Gene3D" id="1.10.10.10">
    <property type="entry name" value="Winged helix-like DNA-binding domain superfamily/Winged helix DNA-binding domain"/>
    <property type="match status" value="1"/>
</dbReference>
<dbReference type="CDD" id="cd07377">
    <property type="entry name" value="WHTH_GntR"/>
    <property type="match status" value="1"/>
</dbReference>
<name>A0A3A1VHE6_9BACL</name>